<feature type="domain" description="STAS" evidence="1">
    <location>
        <begin position="22"/>
        <end position="131"/>
    </location>
</feature>
<evidence type="ECO:0000259" key="1">
    <source>
        <dbReference type="PROSITE" id="PS50801"/>
    </source>
</evidence>
<reference evidence="2" key="1">
    <citation type="journal article" date="2014" name="Int. J. Syst. Evol. Microbiol.">
        <title>Complete genome sequence of Corynebacterium casei LMG S-19264T (=DSM 44701T), isolated from a smear-ripened cheese.</title>
        <authorList>
            <consortium name="US DOE Joint Genome Institute (JGI-PGF)"/>
            <person name="Walter F."/>
            <person name="Albersmeier A."/>
            <person name="Kalinowski J."/>
            <person name="Ruckert C."/>
        </authorList>
    </citation>
    <scope>NUCLEOTIDE SEQUENCE</scope>
    <source>
        <strain evidence="2">VKM Ac-1069</strain>
    </source>
</reference>
<keyword evidence="3" id="KW-1185">Reference proteome</keyword>
<evidence type="ECO:0000313" key="3">
    <source>
        <dbReference type="Proteomes" id="UP001143463"/>
    </source>
</evidence>
<dbReference type="InterPro" id="IPR002645">
    <property type="entry name" value="STAS_dom"/>
</dbReference>
<gene>
    <name evidence="2" type="ORF">GCM10017577_08020</name>
</gene>
<dbReference type="PROSITE" id="PS50801">
    <property type="entry name" value="STAS"/>
    <property type="match status" value="1"/>
</dbReference>
<dbReference type="Pfam" id="PF01740">
    <property type="entry name" value="STAS"/>
    <property type="match status" value="1"/>
</dbReference>
<proteinExistence type="predicted"/>
<dbReference type="EMBL" id="BSFQ01000002">
    <property type="protein sequence ID" value="GLL09662.1"/>
    <property type="molecule type" value="Genomic_DNA"/>
</dbReference>
<dbReference type="PANTHER" id="PTHR33495">
    <property type="entry name" value="ANTI-SIGMA FACTOR ANTAGONIST TM_1081-RELATED-RELATED"/>
    <property type="match status" value="1"/>
</dbReference>
<organism evidence="2 3">
    <name type="scientific">Pseudonocardia halophobica</name>
    <dbReference type="NCBI Taxonomy" id="29401"/>
    <lineage>
        <taxon>Bacteria</taxon>
        <taxon>Bacillati</taxon>
        <taxon>Actinomycetota</taxon>
        <taxon>Actinomycetes</taxon>
        <taxon>Pseudonocardiales</taxon>
        <taxon>Pseudonocardiaceae</taxon>
        <taxon>Pseudonocardia</taxon>
    </lineage>
</organism>
<dbReference type="SUPFAM" id="SSF52091">
    <property type="entry name" value="SpoIIaa-like"/>
    <property type="match status" value="1"/>
</dbReference>
<dbReference type="PANTHER" id="PTHR33495:SF2">
    <property type="entry name" value="ANTI-SIGMA FACTOR ANTAGONIST TM_1081-RELATED"/>
    <property type="match status" value="1"/>
</dbReference>
<dbReference type="CDD" id="cd07043">
    <property type="entry name" value="STAS_anti-anti-sigma_factors"/>
    <property type="match status" value="1"/>
</dbReference>
<dbReference type="AlphaFoldDB" id="A0A9W6KX40"/>
<protein>
    <recommendedName>
        <fullName evidence="1">STAS domain-containing protein</fullName>
    </recommendedName>
</protein>
<dbReference type="GO" id="GO:0043856">
    <property type="term" value="F:anti-sigma factor antagonist activity"/>
    <property type="evidence" value="ECO:0007669"/>
    <property type="project" value="TreeGrafter"/>
</dbReference>
<sequence length="131" mass="14055">MTDSDDVCGQARGRARPPDRRLRLRRADTGRLAVVEASGDIDLTSVEEFDSCLCDAAATLHPGARLIVDLSAVGFLAACGVRSLLQAERLATRRRGQMRLVAATEQVLMPLTVLGLLERLHVCGSRSEAAA</sequence>
<reference evidence="2" key="2">
    <citation type="submission" date="2023-01" db="EMBL/GenBank/DDBJ databases">
        <authorList>
            <person name="Sun Q."/>
            <person name="Evtushenko L."/>
        </authorList>
    </citation>
    <scope>NUCLEOTIDE SEQUENCE</scope>
    <source>
        <strain evidence="2">VKM Ac-1069</strain>
    </source>
</reference>
<comment type="caution">
    <text evidence="2">The sequence shown here is derived from an EMBL/GenBank/DDBJ whole genome shotgun (WGS) entry which is preliminary data.</text>
</comment>
<evidence type="ECO:0000313" key="2">
    <source>
        <dbReference type="EMBL" id="GLL09662.1"/>
    </source>
</evidence>
<dbReference type="Gene3D" id="3.30.750.24">
    <property type="entry name" value="STAS domain"/>
    <property type="match status" value="1"/>
</dbReference>
<accession>A0A9W6KX40</accession>
<dbReference type="RefSeq" id="WP_051736681.1">
    <property type="nucleotide sequence ID" value="NZ_BAAAUZ010000013.1"/>
</dbReference>
<dbReference type="InterPro" id="IPR036513">
    <property type="entry name" value="STAS_dom_sf"/>
</dbReference>
<name>A0A9W6KX40_9PSEU</name>
<dbReference type="Proteomes" id="UP001143463">
    <property type="component" value="Unassembled WGS sequence"/>
</dbReference>